<dbReference type="Proteomes" id="UP001139648">
    <property type="component" value="Unassembled WGS sequence"/>
</dbReference>
<keyword evidence="3" id="KW-1185">Reference proteome</keyword>
<keyword evidence="1" id="KW-0812">Transmembrane</keyword>
<accession>A0A9X2K8M2</accession>
<dbReference type="EMBL" id="JAMZEB010000002">
    <property type="protein sequence ID" value="MCP2364298.1"/>
    <property type="molecule type" value="Genomic_DNA"/>
</dbReference>
<organism evidence="2 3">
    <name type="scientific">Nonomuraea thailandensis</name>
    <dbReference type="NCBI Taxonomy" id="1188745"/>
    <lineage>
        <taxon>Bacteria</taxon>
        <taxon>Bacillati</taxon>
        <taxon>Actinomycetota</taxon>
        <taxon>Actinomycetes</taxon>
        <taxon>Streptosporangiales</taxon>
        <taxon>Streptosporangiaceae</taxon>
        <taxon>Nonomuraea</taxon>
    </lineage>
</organism>
<evidence type="ECO:0000313" key="2">
    <source>
        <dbReference type="EMBL" id="MCP2364298.1"/>
    </source>
</evidence>
<evidence type="ECO:0000256" key="1">
    <source>
        <dbReference type="SAM" id="Phobius"/>
    </source>
</evidence>
<gene>
    <name evidence="2" type="ORF">HD597_011318</name>
</gene>
<dbReference type="AlphaFoldDB" id="A0A9X2K8M2"/>
<reference evidence="2" key="1">
    <citation type="submission" date="2022-06" db="EMBL/GenBank/DDBJ databases">
        <title>Sequencing the genomes of 1000 actinobacteria strains.</title>
        <authorList>
            <person name="Klenk H.-P."/>
        </authorList>
    </citation>
    <scope>NUCLEOTIDE SEQUENCE</scope>
    <source>
        <strain evidence="2">DSM 46694</strain>
    </source>
</reference>
<feature type="transmembrane region" description="Helical" evidence="1">
    <location>
        <begin position="89"/>
        <end position="120"/>
    </location>
</feature>
<comment type="caution">
    <text evidence="2">The sequence shown here is derived from an EMBL/GenBank/DDBJ whole genome shotgun (WGS) entry which is preliminary data.</text>
</comment>
<protein>
    <submittedName>
        <fullName evidence="2">Uncharacterized protein</fullName>
    </submittedName>
</protein>
<proteinExistence type="predicted"/>
<dbReference type="RefSeq" id="WP_253756627.1">
    <property type="nucleotide sequence ID" value="NZ_BAABKA010000012.1"/>
</dbReference>
<keyword evidence="1" id="KW-1133">Transmembrane helix</keyword>
<name>A0A9X2K8M2_9ACTN</name>
<keyword evidence="1" id="KW-0472">Membrane</keyword>
<sequence>MTLNRKDRLRLNPFGSAAAAAAVALGLLGLVVGQDISQGMTNSLRGVAGPVAHLWGAELAAGGLLKLVGLYWQHSELETPGLWMLAGGYAFYSITVMVGLGVHGLAAGIISGALAVGCLVKVRVIMRSARTAARESREGET</sequence>
<evidence type="ECO:0000313" key="3">
    <source>
        <dbReference type="Proteomes" id="UP001139648"/>
    </source>
</evidence>